<organism evidence="9 10">
    <name type="scientific">Xenorhabdus khoisanae</name>
    <dbReference type="NCBI Taxonomy" id="880157"/>
    <lineage>
        <taxon>Bacteria</taxon>
        <taxon>Pseudomonadati</taxon>
        <taxon>Pseudomonadota</taxon>
        <taxon>Gammaproteobacteria</taxon>
        <taxon>Enterobacterales</taxon>
        <taxon>Morganellaceae</taxon>
        <taxon>Xenorhabdus</taxon>
    </lineage>
</organism>
<comment type="caution">
    <text evidence="9">The sequence shown here is derived from an EMBL/GenBank/DDBJ whole genome shotgun (WGS) entry which is preliminary data.</text>
</comment>
<dbReference type="CDD" id="cd13689">
    <property type="entry name" value="PBP2_BsGlnH"/>
    <property type="match status" value="1"/>
</dbReference>
<keyword evidence="2" id="KW-0813">Transport</keyword>
<dbReference type="InterPro" id="IPR001638">
    <property type="entry name" value="Solute-binding_3/MltF_N"/>
</dbReference>
<dbReference type="SMART" id="SM00079">
    <property type="entry name" value="PBPe"/>
    <property type="match status" value="1"/>
</dbReference>
<dbReference type="PATRIC" id="fig|880157.4.peg.3076"/>
<gene>
    <name evidence="9" type="ORF">AB204_14420</name>
</gene>
<name>A0A0J5FQ26_9GAMM</name>
<dbReference type="GO" id="GO:0005576">
    <property type="term" value="C:extracellular region"/>
    <property type="evidence" value="ECO:0007669"/>
    <property type="project" value="TreeGrafter"/>
</dbReference>
<dbReference type="InterPro" id="IPR001320">
    <property type="entry name" value="Iontro_rcpt_C"/>
</dbReference>
<keyword evidence="10" id="KW-1185">Reference proteome</keyword>
<dbReference type="Proteomes" id="UP000036277">
    <property type="component" value="Unassembled WGS sequence"/>
</dbReference>
<evidence type="ECO:0000256" key="5">
    <source>
        <dbReference type="SAM" id="MobiDB-lite"/>
    </source>
</evidence>
<dbReference type="Gene3D" id="3.40.190.10">
    <property type="entry name" value="Periplasmic binding protein-like II"/>
    <property type="match status" value="2"/>
</dbReference>
<feature type="region of interest" description="Disordered" evidence="5">
    <location>
        <begin position="261"/>
        <end position="282"/>
    </location>
</feature>
<dbReference type="InterPro" id="IPR018313">
    <property type="entry name" value="SBP_3_CS"/>
</dbReference>
<evidence type="ECO:0000256" key="6">
    <source>
        <dbReference type="SAM" id="SignalP"/>
    </source>
</evidence>
<dbReference type="PANTHER" id="PTHR30085">
    <property type="entry name" value="AMINO ACID ABC TRANSPORTER PERMEASE"/>
    <property type="match status" value="1"/>
</dbReference>
<accession>A0A0J5FQ26</accession>
<comment type="similarity">
    <text evidence="1 4">Belongs to the bacterial solute-binding protein 3 family.</text>
</comment>
<evidence type="ECO:0000256" key="1">
    <source>
        <dbReference type="ARBA" id="ARBA00010333"/>
    </source>
</evidence>
<dbReference type="STRING" id="880157.AB204_14420"/>
<dbReference type="SMART" id="SM00062">
    <property type="entry name" value="PBPb"/>
    <property type="match status" value="1"/>
</dbReference>
<dbReference type="OrthoDB" id="7241844at2"/>
<dbReference type="GO" id="GO:0006865">
    <property type="term" value="P:amino acid transport"/>
    <property type="evidence" value="ECO:0007669"/>
    <property type="project" value="TreeGrafter"/>
</dbReference>
<dbReference type="GO" id="GO:0015276">
    <property type="term" value="F:ligand-gated monoatomic ion channel activity"/>
    <property type="evidence" value="ECO:0007669"/>
    <property type="project" value="InterPro"/>
</dbReference>
<reference evidence="9 10" key="1">
    <citation type="submission" date="2015-06" db="EMBL/GenBank/DDBJ databases">
        <title>Draft Whole-Genome Sequence of the Entomopathogenic Bacterium Xenorhabdus khoisanae.</title>
        <authorList>
            <person name="Naidoo S."/>
            <person name="Featherston J."/>
            <person name="Gray V.M."/>
        </authorList>
    </citation>
    <scope>NUCLEOTIDE SEQUENCE [LARGE SCALE GENOMIC DNA]</scope>
    <source>
        <strain evidence="9 10">MCB</strain>
    </source>
</reference>
<dbReference type="GO" id="GO:0030288">
    <property type="term" value="C:outer membrane-bounded periplasmic space"/>
    <property type="evidence" value="ECO:0007669"/>
    <property type="project" value="UniProtKB-ARBA"/>
</dbReference>
<evidence type="ECO:0000256" key="2">
    <source>
        <dbReference type="ARBA" id="ARBA00022448"/>
    </source>
</evidence>
<dbReference type="RefSeq" id="WP_047964061.1">
    <property type="nucleotide sequence ID" value="NZ_CAWMBG010000099.1"/>
</dbReference>
<evidence type="ECO:0000313" key="9">
    <source>
        <dbReference type="EMBL" id="KMJ44411.1"/>
    </source>
</evidence>
<dbReference type="InterPro" id="IPR051455">
    <property type="entry name" value="Bact_solute-bind_prot3"/>
</dbReference>
<evidence type="ECO:0000256" key="3">
    <source>
        <dbReference type="ARBA" id="ARBA00022729"/>
    </source>
</evidence>
<dbReference type="SUPFAM" id="SSF53850">
    <property type="entry name" value="Periplasmic binding protein-like II"/>
    <property type="match status" value="1"/>
</dbReference>
<protein>
    <submittedName>
        <fullName evidence="9">Amino acid ABC transporter substrate-binding protein</fullName>
    </submittedName>
</protein>
<keyword evidence="3 6" id="KW-0732">Signal</keyword>
<dbReference type="PROSITE" id="PS01039">
    <property type="entry name" value="SBP_BACTERIAL_3"/>
    <property type="match status" value="1"/>
</dbReference>
<evidence type="ECO:0000313" key="10">
    <source>
        <dbReference type="Proteomes" id="UP000036277"/>
    </source>
</evidence>
<evidence type="ECO:0000256" key="4">
    <source>
        <dbReference type="RuleBase" id="RU003744"/>
    </source>
</evidence>
<sequence length="282" mass="30808">MKIRNKSRVAVTALLTSLTLVSGVAKADKLDDIKKVGTVRIAVFDSNPPFGFIDPQTKKLAGYDVDIANAIASDLGVKLELRPTNPANRIPLLSSKKIDLIAANFTVTDERAKQVDFSIPYFATGQKFIARKGVLTQPDDIAKLRIGADKGTVQEITLRERYPTAKVISYDDTPLAFAALRNGNVQAITQDDAKLVGLLANVPEAQKADFEISPFSITREYQAVAASKGEGRLIDAVNQTLSKLEKEGEAEKIYNRWFGPETKSAQPRGDFKFAPLESQAKL</sequence>
<feature type="domain" description="Ionotropic glutamate receptor C-terminal" evidence="8">
    <location>
        <begin position="40"/>
        <end position="260"/>
    </location>
</feature>
<dbReference type="PANTHER" id="PTHR30085:SF6">
    <property type="entry name" value="ABC TRANSPORTER GLUTAMINE-BINDING PROTEIN GLNH"/>
    <property type="match status" value="1"/>
</dbReference>
<evidence type="ECO:0000259" key="8">
    <source>
        <dbReference type="SMART" id="SM00079"/>
    </source>
</evidence>
<proteinExistence type="inferred from homology"/>
<dbReference type="AlphaFoldDB" id="A0A0J5FQ26"/>
<feature type="domain" description="Solute-binding protein family 3/N-terminal" evidence="7">
    <location>
        <begin position="38"/>
        <end position="261"/>
    </location>
</feature>
<evidence type="ECO:0000259" key="7">
    <source>
        <dbReference type="SMART" id="SM00062"/>
    </source>
</evidence>
<feature type="signal peptide" evidence="6">
    <location>
        <begin position="1"/>
        <end position="27"/>
    </location>
</feature>
<dbReference type="GO" id="GO:0016020">
    <property type="term" value="C:membrane"/>
    <property type="evidence" value="ECO:0007669"/>
    <property type="project" value="InterPro"/>
</dbReference>
<feature type="chain" id="PRO_5005260854" evidence="6">
    <location>
        <begin position="28"/>
        <end position="282"/>
    </location>
</feature>
<dbReference type="EMBL" id="LFCV01000099">
    <property type="protein sequence ID" value="KMJ44411.1"/>
    <property type="molecule type" value="Genomic_DNA"/>
</dbReference>
<dbReference type="Pfam" id="PF00497">
    <property type="entry name" value="SBP_bac_3"/>
    <property type="match status" value="1"/>
</dbReference>